<feature type="region of interest" description="Disordered" evidence="1">
    <location>
        <begin position="128"/>
        <end position="147"/>
    </location>
</feature>
<feature type="transmembrane region" description="Helical" evidence="2">
    <location>
        <begin position="77"/>
        <end position="101"/>
    </location>
</feature>
<keyword evidence="2" id="KW-1133">Transmembrane helix</keyword>
<evidence type="ECO:0000313" key="3">
    <source>
        <dbReference type="EMBL" id="TWT28648.1"/>
    </source>
</evidence>
<protein>
    <submittedName>
        <fullName evidence="3">Uncharacterized protein</fullName>
    </submittedName>
</protein>
<dbReference type="PROSITE" id="PS51257">
    <property type="entry name" value="PROKAR_LIPOPROTEIN"/>
    <property type="match status" value="1"/>
</dbReference>
<dbReference type="AlphaFoldDB" id="A0A5C5URM0"/>
<keyword evidence="4" id="KW-1185">Reference proteome</keyword>
<accession>A0A5C5URM0</accession>
<feature type="transmembrane region" description="Helical" evidence="2">
    <location>
        <begin position="7"/>
        <end position="31"/>
    </location>
</feature>
<dbReference type="Proteomes" id="UP000320791">
    <property type="component" value="Unassembled WGS sequence"/>
</dbReference>
<organism evidence="3 4">
    <name type="scientific">Corynebacterium canis</name>
    <dbReference type="NCBI Taxonomy" id="679663"/>
    <lineage>
        <taxon>Bacteria</taxon>
        <taxon>Bacillati</taxon>
        <taxon>Actinomycetota</taxon>
        <taxon>Actinomycetes</taxon>
        <taxon>Mycobacteriales</taxon>
        <taxon>Corynebacteriaceae</taxon>
        <taxon>Corynebacterium</taxon>
    </lineage>
</organism>
<evidence type="ECO:0000256" key="1">
    <source>
        <dbReference type="SAM" id="MobiDB-lite"/>
    </source>
</evidence>
<reference evidence="3 4" key="1">
    <citation type="submission" date="2019-08" db="EMBL/GenBank/DDBJ databases">
        <authorList>
            <person name="Lei W."/>
        </authorList>
    </citation>
    <scope>NUCLEOTIDE SEQUENCE [LARGE SCALE GENOMIC DNA]</scope>
    <source>
        <strain evidence="3 4">CCUG 58627</strain>
    </source>
</reference>
<comment type="caution">
    <text evidence="3">The sequence shown here is derived from an EMBL/GenBank/DDBJ whole genome shotgun (WGS) entry which is preliminary data.</text>
</comment>
<evidence type="ECO:0000313" key="4">
    <source>
        <dbReference type="Proteomes" id="UP000320791"/>
    </source>
</evidence>
<keyword evidence="2" id="KW-0472">Membrane</keyword>
<name>A0A5C5URM0_9CORY</name>
<proteinExistence type="predicted"/>
<sequence length="157" mass="16558">MDRTQRNLAVFSAVAVGCGWVGVGLATLLGIPSDTPSGSPGLLIFIVTPMLTGLALRGLDNDGWNNTGFRLRLRGNLGWYTLSILVFPIVTAINVAIGIAAGCLTAPATMRCSNVSPRWEFALKPPLQRTSTAATAPPSARHRPKKPATTVCVWGGF</sequence>
<gene>
    <name evidence="3" type="ORF">FRX94_01800</name>
</gene>
<dbReference type="OrthoDB" id="3693644at2"/>
<keyword evidence="2" id="KW-0812">Transmembrane</keyword>
<feature type="compositionally biased region" description="Low complexity" evidence="1">
    <location>
        <begin position="129"/>
        <end position="139"/>
    </location>
</feature>
<dbReference type="RefSeq" id="WP_146323410.1">
    <property type="nucleotide sequence ID" value="NZ_BAABLR010000027.1"/>
</dbReference>
<feature type="transmembrane region" description="Helical" evidence="2">
    <location>
        <begin position="37"/>
        <end position="56"/>
    </location>
</feature>
<dbReference type="EMBL" id="VOHM01000003">
    <property type="protein sequence ID" value="TWT28648.1"/>
    <property type="molecule type" value="Genomic_DNA"/>
</dbReference>
<evidence type="ECO:0000256" key="2">
    <source>
        <dbReference type="SAM" id="Phobius"/>
    </source>
</evidence>